<dbReference type="Gene3D" id="1.25.40.10">
    <property type="entry name" value="Tetratricopeptide repeat domain"/>
    <property type="match status" value="1"/>
</dbReference>
<dbReference type="SMART" id="SM01043">
    <property type="entry name" value="BTAD"/>
    <property type="match status" value="1"/>
</dbReference>
<keyword evidence="3" id="KW-1185">Reference proteome</keyword>
<dbReference type="InterPro" id="IPR011990">
    <property type="entry name" value="TPR-like_helical_dom_sf"/>
</dbReference>
<dbReference type="InterPro" id="IPR036388">
    <property type="entry name" value="WH-like_DNA-bd_sf"/>
</dbReference>
<dbReference type="InterPro" id="IPR051677">
    <property type="entry name" value="AfsR-DnrI-RedD_regulator"/>
</dbReference>
<dbReference type="Proteomes" id="UP001165685">
    <property type="component" value="Unassembled WGS sequence"/>
</dbReference>
<dbReference type="InterPro" id="IPR005158">
    <property type="entry name" value="BTAD"/>
</dbReference>
<evidence type="ECO:0000313" key="2">
    <source>
        <dbReference type="EMBL" id="MDA2804794.1"/>
    </source>
</evidence>
<comment type="caution">
    <text evidence="2">The sequence shown here is derived from an EMBL/GenBank/DDBJ whole genome shotgun (WGS) entry which is preliminary data.</text>
</comment>
<dbReference type="Gene3D" id="1.10.10.10">
    <property type="entry name" value="Winged helix-like DNA-binding domain superfamily/Winged helix DNA-binding domain"/>
    <property type="match status" value="1"/>
</dbReference>
<name>A0ABT4TJD5_9ACTN</name>
<feature type="domain" description="Bacterial transcriptional activator" evidence="1">
    <location>
        <begin position="63"/>
        <end position="209"/>
    </location>
</feature>
<dbReference type="SUPFAM" id="SSF48452">
    <property type="entry name" value="TPR-like"/>
    <property type="match status" value="1"/>
</dbReference>
<sequence length="222" mass="25378">MDELIDLCWPEAVPEKAVQSFHVTMHSLRRMLEPELHPHRESTFIRRSGSNFYRLETDGLWWTDTGEVEDVFDKGRACDLRQDKRRACFYYSRVTAYGIRRFLEGEQACDHWIVPYRKRYEGLHSQALVRLIHLHRSCREWDEAVEYARQLLQLDQYNQLAAAAVVEGALASGRCDFARQWLAGFVASFERDVGAAPNGELLALCARVLGGPPPAPSVPEGA</sequence>
<evidence type="ECO:0000313" key="3">
    <source>
        <dbReference type="Proteomes" id="UP001165685"/>
    </source>
</evidence>
<reference evidence="2" key="1">
    <citation type="submission" date="2023-01" db="EMBL/GenBank/DDBJ databases">
        <title>Draft genome sequence of Nocardiopsis sp. LSu2-4 isolated from halophytes.</title>
        <authorList>
            <person name="Duangmal K."/>
            <person name="Chantavorakit T."/>
        </authorList>
    </citation>
    <scope>NUCLEOTIDE SEQUENCE</scope>
    <source>
        <strain evidence="2">LSu2-4</strain>
    </source>
</reference>
<dbReference type="PANTHER" id="PTHR35807">
    <property type="entry name" value="TRANSCRIPTIONAL REGULATOR REDD-RELATED"/>
    <property type="match status" value="1"/>
</dbReference>
<accession>A0ABT4TJD5</accession>
<dbReference type="EMBL" id="JAQFWP010000013">
    <property type="protein sequence ID" value="MDA2804794.1"/>
    <property type="molecule type" value="Genomic_DNA"/>
</dbReference>
<evidence type="ECO:0000259" key="1">
    <source>
        <dbReference type="SMART" id="SM01043"/>
    </source>
</evidence>
<gene>
    <name evidence="2" type="ORF">O4U47_09745</name>
</gene>
<proteinExistence type="predicted"/>
<dbReference type="RefSeq" id="WP_270677371.1">
    <property type="nucleotide sequence ID" value="NZ_JAQFWP010000013.1"/>
</dbReference>
<dbReference type="PANTHER" id="PTHR35807:SF2">
    <property type="entry name" value="TRANSCRIPTIONAL ACTIVATOR DOMAIN"/>
    <property type="match status" value="1"/>
</dbReference>
<protein>
    <recommendedName>
        <fullName evidence="1">Bacterial transcriptional activator domain-containing protein</fullName>
    </recommendedName>
</protein>
<organism evidence="2 3">
    <name type="scientific">Nocardiopsis suaedae</name>
    <dbReference type="NCBI Taxonomy" id="3018444"/>
    <lineage>
        <taxon>Bacteria</taxon>
        <taxon>Bacillati</taxon>
        <taxon>Actinomycetota</taxon>
        <taxon>Actinomycetes</taxon>
        <taxon>Streptosporangiales</taxon>
        <taxon>Nocardiopsidaceae</taxon>
        <taxon>Nocardiopsis</taxon>
    </lineage>
</organism>